<dbReference type="Pfam" id="PF02525">
    <property type="entry name" value="Flavodoxin_2"/>
    <property type="match status" value="1"/>
</dbReference>
<evidence type="ECO:0000256" key="4">
    <source>
        <dbReference type="ARBA" id="ARBA00023027"/>
    </source>
</evidence>
<evidence type="ECO:0000256" key="1">
    <source>
        <dbReference type="ARBA" id="ARBA00022630"/>
    </source>
</evidence>
<dbReference type="RefSeq" id="WP_150787394.1">
    <property type="nucleotide sequence ID" value="NZ_CABVJF010000020.1"/>
</dbReference>
<accession>A0A5E7V7Z2</accession>
<dbReference type="GO" id="GO:0010181">
    <property type="term" value="F:FMN binding"/>
    <property type="evidence" value="ECO:0007669"/>
    <property type="project" value="UniProtKB-UniRule"/>
</dbReference>
<dbReference type="GO" id="GO:0009055">
    <property type="term" value="F:electron transfer activity"/>
    <property type="evidence" value="ECO:0007669"/>
    <property type="project" value="UniProtKB-UniRule"/>
</dbReference>
<comment type="catalytic activity">
    <reaction evidence="5">
        <text>N,N-dimethyl-1,4-phenylenediamine + anthranilate + 2 NAD(+) = 2-(4-dimethylaminophenyl)diazenylbenzoate + 2 NADH + 2 H(+)</text>
        <dbReference type="Rhea" id="RHEA:55872"/>
        <dbReference type="ChEBI" id="CHEBI:15378"/>
        <dbReference type="ChEBI" id="CHEBI:15783"/>
        <dbReference type="ChEBI" id="CHEBI:16567"/>
        <dbReference type="ChEBI" id="CHEBI:57540"/>
        <dbReference type="ChEBI" id="CHEBI:57945"/>
        <dbReference type="ChEBI" id="CHEBI:71579"/>
        <dbReference type="EC" id="1.7.1.17"/>
    </reaction>
    <physiologicalReaction direction="right-to-left" evidence="5">
        <dbReference type="Rhea" id="RHEA:55874"/>
    </physiologicalReaction>
</comment>
<dbReference type="SUPFAM" id="SSF52218">
    <property type="entry name" value="Flavoproteins"/>
    <property type="match status" value="1"/>
</dbReference>
<dbReference type="OrthoDB" id="9787136at2"/>
<evidence type="ECO:0000256" key="5">
    <source>
        <dbReference type="ARBA" id="ARBA00048542"/>
    </source>
</evidence>
<sequence length="202" mass="21614">MKILHVICSPRGQDSESYRLSQNIIGFLLASAPAATVINRVVAGDAISQVDEDYATSQQSSADVSQAGSLARSEALIQELDSADVVVIGTPMHNFTVPAALKVWIDHVARVRRTFNVGAQGKTGLLRDRPVFIAVASGGRFSGVNPRQPDFLTPYLTAVLGMIGLHALTFFSVEGTALGPDAVAEARPKTDRALQAYFFSNR</sequence>
<reference evidence="8 9" key="1">
    <citation type="submission" date="2019-09" db="EMBL/GenBank/DDBJ databases">
        <authorList>
            <person name="Chandra G."/>
            <person name="Truman W A."/>
        </authorList>
    </citation>
    <scope>NUCLEOTIDE SEQUENCE [LARGE SCALE GENOMIC DNA]</scope>
    <source>
        <strain evidence="8">PS928</strain>
    </source>
</reference>
<comment type="similarity">
    <text evidence="6">Belongs to the azoreductase type 1 family.</text>
</comment>
<dbReference type="PANTHER" id="PTHR43741:SF4">
    <property type="entry name" value="FMN-DEPENDENT NADH:QUINONE OXIDOREDUCTASE"/>
    <property type="match status" value="1"/>
</dbReference>
<dbReference type="Proteomes" id="UP000381378">
    <property type="component" value="Unassembled WGS sequence"/>
</dbReference>
<evidence type="ECO:0000259" key="7">
    <source>
        <dbReference type="Pfam" id="PF02525"/>
    </source>
</evidence>
<name>A0A5E7V7Z2_PSEFL</name>
<evidence type="ECO:0000313" key="9">
    <source>
        <dbReference type="Proteomes" id="UP000381378"/>
    </source>
</evidence>
<keyword evidence="2 6" id="KW-0288">FMN</keyword>
<comment type="cofactor">
    <cofactor evidence="6">
        <name>FMN</name>
        <dbReference type="ChEBI" id="CHEBI:58210"/>
    </cofactor>
    <text evidence="6">Binds 1 FMN per subunit.</text>
</comment>
<dbReference type="GO" id="GO:0016655">
    <property type="term" value="F:oxidoreductase activity, acting on NAD(P)H, quinone or similar compound as acceptor"/>
    <property type="evidence" value="ECO:0007669"/>
    <property type="project" value="InterPro"/>
</dbReference>
<keyword evidence="3 6" id="KW-0560">Oxidoreductase</keyword>
<dbReference type="HAMAP" id="MF_01216">
    <property type="entry name" value="Azoreductase_type1"/>
    <property type="match status" value="1"/>
</dbReference>
<dbReference type="PANTHER" id="PTHR43741">
    <property type="entry name" value="FMN-DEPENDENT NADH-AZOREDUCTASE 1"/>
    <property type="match status" value="1"/>
</dbReference>
<keyword evidence="1 6" id="KW-0285">Flavoprotein</keyword>
<comment type="subunit">
    <text evidence="6">Homodimer.</text>
</comment>
<feature type="domain" description="Flavodoxin-like fold" evidence="7">
    <location>
        <begin position="1"/>
        <end position="196"/>
    </location>
</feature>
<dbReference type="Gene3D" id="3.40.50.360">
    <property type="match status" value="1"/>
</dbReference>
<evidence type="ECO:0000256" key="2">
    <source>
        <dbReference type="ARBA" id="ARBA00022643"/>
    </source>
</evidence>
<feature type="binding site" evidence="6">
    <location>
        <begin position="15"/>
        <end position="17"/>
    </location>
    <ligand>
        <name>FMN</name>
        <dbReference type="ChEBI" id="CHEBI:58210"/>
    </ligand>
</feature>
<protein>
    <recommendedName>
        <fullName evidence="6">FMN dependent NADH:quinone oxidoreductase</fullName>
        <ecNumber evidence="6">1.6.5.-</ecNumber>
    </recommendedName>
    <alternativeName>
        <fullName evidence="6">Azo-dye reductase</fullName>
    </alternativeName>
    <alternativeName>
        <fullName evidence="6">FMN-dependent NADH-azo compound oxidoreductase</fullName>
    </alternativeName>
    <alternativeName>
        <fullName evidence="6">FMN-dependent NADH-azoreductase</fullName>
        <ecNumber evidence="6">1.7.1.17</ecNumber>
    </alternativeName>
</protein>
<dbReference type="GO" id="GO:0016652">
    <property type="term" value="F:oxidoreductase activity, acting on NAD(P)H as acceptor"/>
    <property type="evidence" value="ECO:0007669"/>
    <property type="project" value="UniProtKB-UniRule"/>
</dbReference>
<comment type="function">
    <text evidence="6">Quinone reductase that provides resistance to thiol-specific stress caused by electrophilic quinones.</text>
</comment>
<dbReference type="EC" id="1.7.1.17" evidence="6"/>
<dbReference type="InterPro" id="IPR023048">
    <property type="entry name" value="NADH:quinone_OxRdtase_FMN_depd"/>
</dbReference>
<dbReference type="InterPro" id="IPR050104">
    <property type="entry name" value="FMN-dep_NADH:Q_OxRdtase_AzoR1"/>
</dbReference>
<dbReference type="InterPro" id="IPR029039">
    <property type="entry name" value="Flavoprotein-like_sf"/>
</dbReference>
<comment type="catalytic activity">
    <reaction evidence="6">
        <text>2 a quinone + NADH + H(+) = 2 a 1,4-benzosemiquinone + NAD(+)</text>
        <dbReference type="Rhea" id="RHEA:65952"/>
        <dbReference type="ChEBI" id="CHEBI:15378"/>
        <dbReference type="ChEBI" id="CHEBI:57540"/>
        <dbReference type="ChEBI" id="CHEBI:57945"/>
        <dbReference type="ChEBI" id="CHEBI:132124"/>
        <dbReference type="ChEBI" id="CHEBI:134225"/>
    </reaction>
</comment>
<proteinExistence type="inferred from homology"/>
<dbReference type="AlphaFoldDB" id="A0A5E7V7Z2"/>
<evidence type="ECO:0000256" key="6">
    <source>
        <dbReference type="HAMAP-Rule" id="MF_01216"/>
    </source>
</evidence>
<dbReference type="EMBL" id="CABVJF010000020">
    <property type="protein sequence ID" value="VVQ18380.1"/>
    <property type="molecule type" value="Genomic_DNA"/>
</dbReference>
<evidence type="ECO:0000313" key="8">
    <source>
        <dbReference type="EMBL" id="VVQ18380.1"/>
    </source>
</evidence>
<comment type="function">
    <text evidence="6">Also exhibits azoreductase activity. Catalyzes the reductive cleavage of the azo bond in aromatic azo compounds to the corresponding amines.</text>
</comment>
<dbReference type="EC" id="1.6.5.-" evidence="6"/>
<evidence type="ECO:0000256" key="3">
    <source>
        <dbReference type="ARBA" id="ARBA00023002"/>
    </source>
</evidence>
<comment type="caution">
    <text evidence="6">Lacks conserved residue(s) required for the propagation of feature annotation.</text>
</comment>
<keyword evidence="4 6" id="KW-0520">NAD</keyword>
<dbReference type="InterPro" id="IPR003680">
    <property type="entry name" value="Flavodoxin_fold"/>
</dbReference>
<gene>
    <name evidence="8" type="primary">azoR1_3</name>
    <name evidence="6" type="synonym">azoR</name>
    <name evidence="8" type="ORF">PS928_04663</name>
</gene>
<organism evidence="8 9">
    <name type="scientific">Pseudomonas fluorescens</name>
    <dbReference type="NCBI Taxonomy" id="294"/>
    <lineage>
        <taxon>Bacteria</taxon>
        <taxon>Pseudomonadati</taxon>
        <taxon>Pseudomonadota</taxon>
        <taxon>Gammaproteobacteria</taxon>
        <taxon>Pseudomonadales</taxon>
        <taxon>Pseudomonadaceae</taxon>
        <taxon>Pseudomonas</taxon>
    </lineage>
</organism>
<feature type="binding site" evidence="6">
    <location>
        <position position="9"/>
    </location>
    <ligand>
        <name>FMN</name>
        <dbReference type="ChEBI" id="CHEBI:58210"/>
    </ligand>
</feature>